<evidence type="ECO:0008006" key="10">
    <source>
        <dbReference type="Google" id="ProtNLM"/>
    </source>
</evidence>
<protein>
    <recommendedName>
        <fullName evidence="10">L-ascorbate oxidase</fullName>
    </recommendedName>
</protein>
<proteinExistence type="inferred from homology"/>
<evidence type="ECO:0000256" key="2">
    <source>
        <dbReference type="ARBA" id="ARBA00022723"/>
    </source>
</evidence>
<dbReference type="OrthoDB" id="2121828at2759"/>
<name>A0A8H7RXM9_9FUNG</name>
<organism evidence="8 9">
    <name type="scientific">Circinella minor</name>
    <dbReference type="NCBI Taxonomy" id="1195481"/>
    <lineage>
        <taxon>Eukaryota</taxon>
        <taxon>Fungi</taxon>
        <taxon>Fungi incertae sedis</taxon>
        <taxon>Mucoromycota</taxon>
        <taxon>Mucoromycotina</taxon>
        <taxon>Mucoromycetes</taxon>
        <taxon>Mucorales</taxon>
        <taxon>Lichtheimiaceae</taxon>
        <taxon>Circinella</taxon>
    </lineage>
</organism>
<keyword evidence="3" id="KW-0560">Oxidoreductase</keyword>
<dbReference type="GO" id="GO:0005507">
    <property type="term" value="F:copper ion binding"/>
    <property type="evidence" value="ECO:0007669"/>
    <property type="project" value="InterPro"/>
</dbReference>
<dbReference type="Pfam" id="PF00394">
    <property type="entry name" value="Cu-oxidase"/>
    <property type="match status" value="1"/>
</dbReference>
<dbReference type="CDD" id="cd04205">
    <property type="entry name" value="CuRO_2_LCC_like"/>
    <property type="match status" value="1"/>
</dbReference>
<comment type="similarity">
    <text evidence="1">Belongs to the multicopper oxidase family.</text>
</comment>
<evidence type="ECO:0000259" key="6">
    <source>
        <dbReference type="Pfam" id="PF07731"/>
    </source>
</evidence>
<dbReference type="InterPro" id="IPR011707">
    <property type="entry name" value="Cu-oxidase-like_N"/>
</dbReference>
<keyword evidence="4" id="KW-0186">Copper</keyword>
<feature type="domain" description="Plastocyanin-like" evidence="6">
    <location>
        <begin position="562"/>
        <end position="595"/>
    </location>
</feature>
<feature type="domain" description="Plastocyanin-like" evidence="5">
    <location>
        <begin position="181"/>
        <end position="338"/>
    </location>
</feature>
<evidence type="ECO:0000256" key="1">
    <source>
        <dbReference type="ARBA" id="ARBA00010609"/>
    </source>
</evidence>
<dbReference type="Pfam" id="PF07732">
    <property type="entry name" value="Cu-oxidase_3"/>
    <property type="match status" value="1"/>
</dbReference>
<dbReference type="Gene3D" id="2.60.40.420">
    <property type="entry name" value="Cupredoxins - blue copper proteins"/>
    <property type="match status" value="3"/>
</dbReference>
<evidence type="ECO:0000256" key="3">
    <source>
        <dbReference type="ARBA" id="ARBA00023002"/>
    </source>
</evidence>
<feature type="domain" description="Plastocyanin-like" evidence="7">
    <location>
        <begin position="39"/>
        <end position="158"/>
    </location>
</feature>
<sequence>MRSNIGLEIINKTILATTLFIIFTISQAEAGLRRFNLDITWGKINPDCYMMDLPAILVNGQFPAPTLYAFDGDEVEANVCNKMDDNTTTTSMHFHGIKQYGTSHSDGVPFLTQQPIGPGECFLYKFKIVHQTGSYFYHAHTGLQSDTVNGAFIIYPNEDAQPNENNKTKKLRDGPYEYDEEIMLYLNEWWHQPFYERDNYYYGPSYTTDLGSGSILMNGRSVHFPTLGLLDPQECPGLTILNVEPGKTYRLRIIGAHTYQILGLAIAGHDMTVMEVDGQLTELFNADYIEMPAGQRISLLFKAHEDPGEHKRYTIATNYRWHLRMPQYSNNGFAFIDYIDKEKKAEIASSGLLGGVELVKDTFHDITDPLNIPLLPLSSLPLPWPWPKMASIDVPNREREIFNRKEPDRTIIVKSLLNKLKDGRARFSINDSLPPTGDPVTPLLFHLLDEFIPNMDIESMSIIADNGYFPRNRTFEVKLNQVVDIVFQDNSIGLFPCMTHAWHIHGHSHLLIAHGEGLYDHEKHKELRTYPNPILKDVTAVYGTAIIEKAKDSDYELEHGCGWTKVRIYTDNPGYWLMHCHIVPHVNMGKWAILAESPELISSTLRYPVPESKRYQPDVNQK</sequence>
<feature type="domain" description="Plastocyanin-like" evidence="6">
    <location>
        <begin position="458"/>
        <end position="544"/>
    </location>
</feature>
<dbReference type="InterPro" id="IPR011706">
    <property type="entry name" value="Cu-oxidase_C"/>
</dbReference>
<keyword evidence="2" id="KW-0479">Metal-binding</keyword>
<evidence type="ECO:0000313" key="9">
    <source>
        <dbReference type="Proteomes" id="UP000646827"/>
    </source>
</evidence>
<dbReference type="InterPro" id="IPR001117">
    <property type="entry name" value="Cu-oxidase_2nd"/>
</dbReference>
<evidence type="ECO:0000259" key="7">
    <source>
        <dbReference type="Pfam" id="PF07732"/>
    </source>
</evidence>
<evidence type="ECO:0000259" key="5">
    <source>
        <dbReference type="Pfam" id="PF00394"/>
    </source>
</evidence>
<keyword evidence="9" id="KW-1185">Reference proteome</keyword>
<dbReference type="PANTHER" id="PTHR11709:SF394">
    <property type="entry name" value="FI03373P-RELATED"/>
    <property type="match status" value="1"/>
</dbReference>
<dbReference type="Pfam" id="PF07731">
    <property type="entry name" value="Cu-oxidase_2"/>
    <property type="match status" value="2"/>
</dbReference>
<dbReference type="PANTHER" id="PTHR11709">
    <property type="entry name" value="MULTI-COPPER OXIDASE"/>
    <property type="match status" value="1"/>
</dbReference>
<accession>A0A8H7RXM9</accession>
<reference evidence="8 9" key="1">
    <citation type="submission" date="2020-12" db="EMBL/GenBank/DDBJ databases">
        <title>Metabolic potential, ecology and presence of endohyphal bacteria is reflected in genomic diversity of Mucoromycotina.</title>
        <authorList>
            <person name="Muszewska A."/>
            <person name="Okrasinska A."/>
            <person name="Steczkiewicz K."/>
            <person name="Drgas O."/>
            <person name="Orlowska M."/>
            <person name="Perlinska-Lenart U."/>
            <person name="Aleksandrzak-Piekarczyk T."/>
            <person name="Szatraj K."/>
            <person name="Zielenkiewicz U."/>
            <person name="Pilsyk S."/>
            <person name="Malc E."/>
            <person name="Mieczkowski P."/>
            <person name="Kruszewska J.S."/>
            <person name="Biernat P."/>
            <person name="Pawlowska J."/>
        </authorList>
    </citation>
    <scope>NUCLEOTIDE SEQUENCE [LARGE SCALE GENOMIC DNA]</scope>
    <source>
        <strain evidence="8 9">CBS 142.35</strain>
    </source>
</reference>
<dbReference type="AlphaFoldDB" id="A0A8H7RXM9"/>
<dbReference type="GO" id="GO:0016491">
    <property type="term" value="F:oxidoreductase activity"/>
    <property type="evidence" value="ECO:0007669"/>
    <property type="project" value="UniProtKB-KW"/>
</dbReference>
<comment type="caution">
    <text evidence="8">The sequence shown here is derived from an EMBL/GenBank/DDBJ whole genome shotgun (WGS) entry which is preliminary data.</text>
</comment>
<dbReference type="SUPFAM" id="SSF49503">
    <property type="entry name" value="Cupredoxins"/>
    <property type="match status" value="3"/>
</dbReference>
<dbReference type="EMBL" id="JAEPRB010000229">
    <property type="protein sequence ID" value="KAG2218448.1"/>
    <property type="molecule type" value="Genomic_DNA"/>
</dbReference>
<evidence type="ECO:0000256" key="4">
    <source>
        <dbReference type="ARBA" id="ARBA00023008"/>
    </source>
</evidence>
<dbReference type="InterPro" id="IPR008972">
    <property type="entry name" value="Cupredoxin"/>
</dbReference>
<evidence type="ECO:0000313" key="8">
    <source>
        <dbReference type="EMBL" id="KAG2218448.1"/>
    </source>
</evidence>
<gene>
    <name evidence="8" type="ORF">INT45_003635</name>
</gene>
<dbReference type="Proteomes" id="UP000646827">
    <property type="component" value="Unassembled WGS sequence"/>
</dbReference>
<dbReference type="InterPro" id="IPR045087">
    <property type="entry name" value="Cu-oxidase_fam"/>
</dbReference>